<dbReference type="Proteomes" id="UP000006322">
    <property type="component" value="Unassembled WGS sequence"/>
</dbReference>
<dbReference type="STRING" id="1129793.GPLA_2181"/>
<keyword evidence="2" id="KW-1185">Reference proteome</keyword>
<dbReference type="EMBL" id="BAER01000047">
    <property type="protein sequence ID" value="GAC33086.1"/>
    <property type="molecule type" value="Genomic_DNA"/>
</dbReference>
<organism evidence="1 2">
    <name type="scientific">Paraglaciecola polaris LMG 21857</name>
    <dbReference type="NCBI Taxonomy" id="1129793"/>
    <lineage>
        <taxon>Bacteria</taxon>
        <taxon>Pseudomonadati</taxon>
        <taxon>Pseudomonadota</taxon>
        <taxon>Gammaproteobacteria</taxon>
        <taxon>Alteromonadales</taxon>
        <taxon>Alteromonadaceae</taxon>
        <taxon>Paraglaciecola</taxon>
    </lineage>
</organism>
<sequence>MCDQILAQDLNIERLETCFVMSAPKWFGGYPLENLEWKVD</sequence>
<evidence type="ECO:0000313" key="2">
    <source>
        <dbReference type="Proteomes" id="UP000006322"/>
    </source>
</evidence>
<gene>
    <name evidence="1" type="ORF">GPLA_2181</name>
</gene>
<proteinExistence type="predicted"/>
<protein>
    <submittedName>
        <fullName evidence="1">Uncharacterized protein</fullName>
    </submittedName>
</protein>
<evidence type="ECO:0000313" key="1">
    <source>
        <dbReference type="EMBL" id="GAC33086.1"/>
    </source>
</evidence>
<name>K6ZAC1_9ALTE</name>
<reference evidence="2" key="1">
    <citation type="journal article" date="2014" name="Environ. Microbiol.">
        <title>Comparative genomics of the marine bacterial genus Glaciecola reveals the high degree of genomic diversity and genomic characteristic for cold adaptation.</title>
        <authorList>
            <person name="Qin Q.L."/>
            <person name="Xie B.B."/>
            <person name="Yu Y."/>
            <person name="Shu Y.L."/>
            <person name="Rong J.C."/>
            <person name="Zhang Y.J."/>
            <person name="Zhao D.L."/>
            <person name="Chen X.L."/>
            <person name="Zhang X.Y."/>
            <person name="Chen B."/>
            <person name="Zhou B.C."/>
            <person name="Zhang Y.Z."/>
        </authorList>
    </citation>
    <scope>NUCLEOTIDE SEQUENCE [LARGE SCALE GENOMIC DNA]</scope>
    <source>
        <strain evidence="2">LMG 21857</strain>
    </source>
</reference>
<dbReference type="AlphaFoldDB" id="K6ZAC1"/>
<comment type="caution">
    <text evidence="1">The sequence shown here is derived from an EMBL/GenBank/DDBJ whole genome shotgun (WGS) entry which is preliminary data.</text>
</comment>
<accession>K6ZAC1</accession>